<accession>A0A409VXE7</accession>
<comment type="caution">
    <text evidence="2">The sequence shown here is derived from an EMBL/GenBank/DDBJ whole genome shotgun (WGS) entry which is preliminary data.</text>
</comment>
<sequence length="389" mass="43247">MSRSRNEVLESTASDSLSLTSGSSDAFVAFYEERLWPQIDTISKSLVPLSEMVDAAEKIINEEFASDSRSRFRYMMGSETISVKLDRVLTAMLAWADRCGGENGKRYVASSILACSLEEDVTMALEALGTTWLTRFLFPFKASGIAGNQGPQKSEGASTREKAFTCDVKARDGYTCVLTGYQDSAHPRRTPGTPRVRLECAHILCRTVGELDDDYTSKSSGVTAFDILVKFANLSTKTLEEFHSKLDGPSNGITLEVNALWAFHNFNWCLKSTEEEHVYDLKIFDDEGILKQPANNRIVFKDHSDDFLPAKMIHPVNLPDPHCIAIHAAIAEVLHKSGAGKFFDELLDKFKDDEGNVPPVGSWPELENLHVERLLFKSVSEMFQSIGVL</sequence>
<dbReference type="InParanoid" id="A0A409VXE7"/>
<proteinExistence type="predicted"/>
<name>A0A409VXE7_9AGAR</name>
<reference evidence="2 3" key="1">
    <citation type="journal article" date="2018" name="Evol. Lett.">
        <title>Horizontal gene cluster transfer increased hallucinogenic mushroom diversity.</title>
        <authorList>
            <person name="Reynolds H.T."/>
            <person name="Vijayakumar V."/>
            <person name="Gluck-Thaler E."/>
            <person name="Korotkin H.B."/>
            <person name="Matheny P.B."/>
            <person name="Slot J.C."/>
        </authorList>
    </citation>
    <scope>NUCLEOTIDE SEQUENCE [LARGE SCALE GENOMIC DNA]</scope>
    <source>
        <strain evidence="2 3">SRW20</strain>
    </source>
</reference>
<dbReference type="STRING" id="231916.A0A409VXE7"/>
<dbReference type="EMBL" id="NHYE01005522">
    <property type="protein sequence ID" value="PPQ70926.1"/>
    <property type="molecule type" value="Genomic_DNA"/>
</dbReference>
<gene>
    <name evidence="2" type="ORF">CVT26_014187</name>
</gene>
<dbReference type="Proteomes" id="UP000284706">
    <property type="component" value="Unassembled WGS sequence"/>
</dbReference>
<dbReference type="OrthoDB" id="3163863at2759"/>
<dbReference type="InterPro" id="IPR003615">
    <property type="entry name" value="HNH_nuc"/>
</dbReference>
<dbReference type="AlphaFoldDB" id="A0A409VXE7"/>
<protein>
    <recommendedName>
        <fullName evidence="1">HNH nuclease domain-containing protein</fullName>
    </recommendedName>
</protein>
<dbReference type="Pfam" id="PF13391">
    <property type="entry name" value="HNH_2"/>
    <property type="match status" value="1"/>
</dbReference>
<feature type="domain" description="HNH nuclease" evidence="1">
    <location>
        <begin position="176"/>
        <end position="270"/>
    </location>
</feature>
<keyword evidence="3" id="KW-1185">Reference proteome</keyword>
<organism evidence="2 3">
    <name type="scientific">Gymnopilus dilepis</name>
    <dbReference type="NCBI Taxonomy" id="231916"/>
    <lineage>
        <taxon>Eukaryota</taxon>
        <taxon>Fungi</taxon>
        <taxon>Dikarya</taxon>
        <taxon>Basidiomycota</taxon>
        <taxon>Agaricomycotina</taxon>
        <taxon>Agaricomycetes</taxon>
        <taxon>Agaricomycetidae</taxon>
        <taxon>Agaricales</taxon>
        <taxon>Agaricineae</taxon>
        <taxon>Hymenogastraceae</taxon>
        <taxon>Gymnopilus</taxon>
    </lineage>
</organism>
<evidence type="ECO:0000313" key="3">
    <source>
        <dbReference type="Proteomes" id="UP000284706"/>
    </source>
</evidence>
<evidence type="ECO:0000259" key="1">
    <source>
        <dbReference type="Pfam" id="PF13391"/>
    </source>
</evidence>
<evidence type="ECO:0000313" key="2">
    <source>
        <dbReference type="EMBL" id="PPQ70926.1"/>
    </source>
</evidence>